<comment type="caution">
    <text evidence="1">The sequence shown here is derived from an EMBL/GenBank/DDBJ whole genome shotgun (WGS) entry which is preliminary data.</text>
</comment>
<evidence type="ECO:0000313" key="2">
    <source>
        <dbReference type="Proteomes" id="UP001516464"/>
    </source>
</evidence>
<dbReference type="Proteomes" id="UP001516464">
    <property type="component" value="Unassembled WGS sequence"/>
</dbReference>
<accession>A0ABQ7HUW9</accession>
<feature type="non-terminal residue" evidence="1">
    <location>
        <position position="1"/>
    </location>
</feature>
<organism evidence="1 2">
    <name type="scientific">Astathelohania contejeani</name>
    <dbReference type="NCBI Taxonomy" id="164912"/>
    <lineage>
        <taxon>Eukaryota</taxon>
        <taxon>Fungi</taxon>
        <taxon>Fungi incertae sedis</taxon>
        <taxon>Microsporidia</taxon>
        <taxon>Astathelohaniidae</taxon>
        <taxon>Astathelohania</taxon>
    </lineage>
</organism>
<dbReference type="EMBL" id="SBIQ01001107">
    <property type="protein sequence ID" value="KAF7670544.1"/>
    <property type="molecule type" value="Genomic_DNA"/>
</dbReference>
<feature type="non-terminal residue" evidence="1">
    <location>
        <position position="246"/>
    </location>
</feature>
<sequence>NYDSVYKGYCFYTNNPQLFIYMIETHESYEESQSLSNMMTDDGIVFITDEKFPLEITDWIYSYKKLMMNYANCNLFFFYLLNRNVQWQSTPNYSVFENWRKKLKKKDDIHFHPNSNSREISSKEFISLIPVMKLNIATKFLTIIKYLISKSTIQILADIGLDTFSNTDFNIKQIDRVYHLRNDHWITSNKNKTSVTLYELMVRMQRLNQKPVYIEMIINFEDTMNGKEAVMFITEDAFIFTQTFLT</sequence>
<protein>
    <recommendedName>
        <fullName evidence="3">Maturase K</fullName>
    </recommendedName>
</protein>
<proteinExistence type="predicted"/>
<gene>
    <name evidence="1" type="ORF">TCON_2821</name>
</gene>
<evidence type="ECO:0008006" key="3">
    <source>
        <dbReference type="Google" id="ProtNLM"/>
    </source>
</evidence>
<reference evidence="1 2" key="1">
    <citation type="submission" date="2019-01" db="EMBL/GenBank/DDBJ databases">
        <title>Genomes sequencing and comparative genomics of infectious freshwater microsporidia, Cucumispora dikerogammari and Thelohania contejeani.</title>
        <authorList>
            <person name="Cormier A."/>
            <person name="Giraud I."/>
            <person name="Wattier R."/>
            <person name="Teixeira M."/>
            <person name="Grandjean F."/>
            <person name="Rigaud T."/>
            <person name="Cordaux R."/>
        </authorList>
    </citation>
    <scope>NUCLEOTIDE SEQUENCE [LARGE SCALE GENOMIC DNA]</scope>
    <source>
        <strain evidence="1">T1</strain>
        <tissue evidence="1">Spores</tissue>
    </source>
</reference>
<evidence type="ECO:0000313" key="1">
    <source>
        <dbReference type="EMBL" id="KAF7670544.1"/>
    </source>
</evidence>
<keyword evidence="2" id="KW-1185">Reference proteome</keyword>
<name>A0ABQ7HUW9_9MICR</name>